<evidence type="ECO:0000313" key="3">
    <source>
        <dbReference type="Proteomes" id="UP000007875"/>
    </source>
</evidence>
<dbReference type="HOGENOM" id="CLU_1948080_0_0_1"/>
<reference evidence="2" key="2">
    <citation type="submission" date="2025-08" db="UniProtKB">
        <authorList>
            <consortium name="Ensembl"/>
        </authorList>
    </citation>
    <scope>IDENTIFICATION</scope>
</reference>
<feature type="region of interest" description="Disordered" evidence="1">
    <location>
        <begin position="73"/>
        <end position="103"/>
    </location>
</feature>
<evidence type="ECO:0000313" key="2">
    <source>
        <dbReference type="Ensembl" id="ENSCSAVP00000009801.1"/>
    </source>
</evidence>
<name>H2YWU0_CIOSA</name>
<accession>H2YWU0</accession>
<protein>
    <submittedName>
        <fullName evidence="2">Uncharacterized protein</fullName>
    </submittedName>
</protein>
<dbReference type="Proteomes" id="UP000007875">
    <property type="component" value="Unassembled WGS sequence"/>
</dbReference>
<dbReference type="Ensembl" id="ENSCSAVT00000009919.1">
    <property type="protein sequence ID" value="ENSCSAVP00000009801.1"/>
    <property type="gene ID" value="ENSCSAVG00000005753.1"/>
</dbReference>
<organism evidence="2 3">
    <name type="scientific">Ciona savignyi</name>
    <name type="common">Pacific transparent sea squirt</name>
    <dbReference type="NCBI Taxonomy" id="51511"/>
    <lineage>
        <taxon>Eukaryota</taxon>
        <taxon>Metazoa</taxon>
        <taxon>Chordata</taxon>
        <taxon>Tunicata</taxon>
        <taxon>Ascidiacea</taxon>
        <taxon>Phlebobranchia</taxon>
        <taxon>Cionidae</taxon>
        <taxon>Ciona</taxon>
    </lineage>
</organism>
<reference evidence="2" key="3">
    <citation type="submission" date="2025-09" db="UniProtKB">
        <authorList>
            <consortium name="Ensembl"/>
        </authorList>
    </citation>
    <scope>IDENTIFICATION</scope>
</reference>
<sequence length="129" mass="14380">MLERIGALNERHTELDGRVVEMEEIMPTKADKSDLDGLSQGQAIPDDLLDQLEKLKEALAFLEKDKERIDDLLRNQQDNIDSMLSMGRDSRTDGESSGYESSGGLSAVDIRKIEIACQRLGHKLGSHVK</sequence>
<proteinExistence type="predicted"/>
<keyword evidence="3" id="KW-1185">Reference proteome</keyword>
<evidence type="ECO:0000256" key="1">
    <source>
        <dbReference type="SAM" id="MobiDB-lite"/>
    </source>
</evidence>
<dbReference type="AlphaFoldDB" id="H2YWU0"/>
<reference evidence="3" key="1">
    <citation type="submission" date="2003-08" db="EMBL/GenBank/DDBJ databases">
        <authorList>
            <person name="Birren B."/>
            <person name="Nusbaum C."/>
            <person name="Abebe A."/>
            <person name="Abouelleil A."/>
            <person name="Adekoya E."/>
            <person name="Ait-zahra M."/>
            <person name="Allen N."/>
            <person name="Allen T."/>
            <person name="An P."/>
            <person name="Anderson M."/>
            <person name="Anderson S."/>
            <person name="Arachchi H."/>
            <person name="Armbruster J."/>
            <person name="Bachantsang P."/>
            <person name="Baldwin J."/>
            <person name="Barry A."/>
            <person name="Bayul T."/>
            <person name="Blitshsteyn B."/>
            <person name="Bloom T."/>
            <person name="Blye J."/>
            <person name="Boguslavskiy L."/>
            <person name="Borowsky M."/>
            <person name="Boukhgalter B."/>
            <person name="Brunache A."/>
            <person name="Butler J."/>
            <person name="Calixte N."/>
            <person name="Calvo S."/>
            <person name="Camarata J."/>
            <person name="Campo K."/>
            <person name="Chang J."/>
            <person name="Cheshatsang Y."/>
            <person name="Citroen M."/>
            <person name="Collymore A."/>
            <person name="Considine T."/>
            <person name="Cook A."/>
            <person name="Cooke P."/>
            <person name="Corum B."/>
            <person name="Cuomo C."/>
            <person name="David R."/>
            <person name="Dawoe T."/>
            <person name="Degray S."/>
            <person name="Dodge S."/>
            <person name="Dooley K."/>
            <person name="Dorje P."/>
            <person name="Dorjee K."/>
            <person name="Dorris L."/>
            <person name="Duffey N."/>
            <person name="Dupes A."/>
            <person name="Elkins T."/>
            <person name="Engels R."/>
            <person name="Erickson J."/>
            <person name="Farina A."/>
            <person name="Faro S."/>
            <person name="Ferreira P."/>
            <person name="Fischer H."/>
            <person name="Fitzgerald M."/>
            <person name="Foley K."/>
            <person name="Gage D."/>
            <person name="Galagan J."/>
            <person name="Gearin G."/>
            <person name="Gnerre S."/>
            <person name="Gnirke A."/>
            <person name="Goyette A."/>
            <person name="Graham J."/>
            <person name="Grandbois E."/>
            <person name="Gyaltsen K."/>
            <person name="Hafez N."/>
            <person name="Hagopian D."/>
            <person name="Hagos B."/>
            <person name="Hall J."/>
            <person name="Hatcher B."/>
            <person name="Heller A."/>
            <person name="Higgins H."/>
            <person name="Honan T."/>
            <person name="Horn A."/>
            <person name="Houde N."/>
            <person name="Hughes L."/>
            <person name="Hulme W."/>
            <person name="Husby E."/>
            <person name="Iliev I."/>
            <person name="Jaffe D."/>
            <person name="Jones C."/>
            <person name="Kamal M."/>
            <person name="Kamat A."/>
            <person name="Kamvysselis M."/>
            <person name="Karlsson E."/>
            <person name="Kells C."/>
            <person name="Kieu A."/>
            <person name="Kisner P."/>
            <person name="Kodira C."/>
            <person name="Kulbokas E."/>
            <person name="Labutti K."/>
            <person name="Lama D."/>
            <person name="Landers T."/>
            <person name="Leger J."/>
            <person name="Levine S."/>
            <person name="Lewis D."/>
            <person name="Lewis T."/>
            <person name="Lindblad-toh K."/>
            <person name="Liu X."/>
            <person name="Lokyitsang T."/>
            <person name="Lokyitsang Y."/>
            <person name="Lucien O."/>
            <person name="Lui A."/>
            <person name="Ma L.J."/>
            <person name="Mabbitt R."/>
            <person name="Macdonald J."/>
            <person name="Maclean C."/>
            <person name="Major J."/>
            <person name="Manning J."/>
            <person name="Marabella R."/>
            <person name="Maru K."/>
            <person name="Matthews C."/>
            <person name="Mauceli E."/>
            <person name="Mccarthy M."/>
            <person name="Mcdonough S."/>
            <person name="Mcghee T."/>
            <person name="Meldrim J."/>
            <person name="Meneus L."/>
            <person name="Mesirov J."/>
            <person name="Mihalev A."/>
            <person name="Mihova T."/>
            <person name="Mikkelsen T."/>
            <person name="Mlenga V."/>
            <person name="Moru K."/>
            <person name="Mozes J."/>
            <person name="Mulrain L."/>
            <person name="Munson G."/>
            <person name="Naylor J."/>
            <person name="Newes C."/>
            <person name="Nguyen C."/>
            <person name="Nguyen N."/>
            <person name="Nguyen T."/>
            <person name="Nicol R."/>
            <person name="Nielsen C."/>
            <person name="Nizzari M."/>
            <person name="Norbu C."/>
            <person name="Norbu N."/>
            <person name="O'donnell P."/>
            <person name="Okoawo O."/>
            <person name="O'leary S."/>
            <person name="Omotosho B."/>
            <person name="O'neill K."/>
            <person name="Osman S."/>
            <person name="Parker S."/>
            <person name="Perrin D."/>
            <person name="Phunkhang P."/>
            <person name="Piqani B."/>
            <person name="Purcell S."/>
            <person name="Rachupka T."/>
            <person name="Ramasamy U."/>
            <person name="Rameau R."/>
            <person name="Ray V."/>
            <person name="Raymond C."/>
            <person name="Retta R."/>
            <person name="Richardson S."/>
            <person name="Rise C."/>
            <person name="Rodriguez J."/>
            <person name="Rogers J."/>
            <person name="Rogov P."/>
            <person name="Rutman M."/>
            <person name="Schupbach R."/>
            <person name="Seaman C."/>
            <person name="Settipalli S."/>
            <person name="Sharpe T."/>
            <person name="Sheridan J."/>
            <person name="Sherpa N."/>
            <person name="Shi J."/>
            <person name="Smirnov S."/>
            <person name="Smith C."/>
            <person name="Sougnez C."/>
            <person name="Spencer B."/>
            <person name="Stalker J."/>
            <person name="Stange-thomann N."/>
            <person name="Stavropoulos S."/>
            <person name="Stetson K."/>
            <person name="Stone C."/>
            <person name="Stone S."/>
            <person name="Stubbs M."/>
            <person name="Talamas J."/>
            <person name="Tchuinga P."/>
            <person name="Tenzing P."/>
            <person name="Tesfaye S."/>
            <person name="Theodore J."/>
            <person name="Thoulutsang Y."/>
            <person name="Topham K."/>
            <person name="Towey S."/>
            <person name="Tsamla T."/>
            <person name="Tsomo N."/>
            <person name="Vallee D."/>
            <person name="Vassiliev H."/>
            <person name="Venkataraman V."/>
            <person name="Vinson J."/>
            <person name="Vo A."/>
            <person name="Wade C."/>
            <person name="Wang S."/>
            <person name="Wangchuk T."/>
            <person name="Wangdi T."/>
            <person name="Whittaker C."/>
            <person name="Wilkinson J."/>
            <person name="Wu Y."/>
            <person name="Wyman D."/>
            <person name="Yadav S."/>
            <person name="Yang S."/>
            <person name="Yang X."/>
            <person name="Yeager S."/>
            <person name="Yee E."/>
            <person name="Young G."/>
            <person name="Zainoun J."/>
            <person name="Zembeck L."/>
            <person name="Zimmer A."/>
            <person name="Zody M."/>
            <person name="Lander E."/>
        </authorList>
    </citation>
    <scope>NUCLEOTIDE SEQUENCE [LARGE SCALE GENOMIC DNA]</scope>
</reference>
<dbReference type="InParanoid" id="H2YWU0"/>